<protein>
    <submittedName>
        <fullName evidence="1">Uncharacterized protein</fullName>
    </submittedName>
</protein>
<dbReference type="AlphaFoldDB" id="A0A1W1XPC4"/>
<sequence length="122" mass="14343">MIKKNSSKKKLFVLCIIVLITLFISTYHNIENNKRKDITYSAQQYLTTGMFNQYKLYNVDFYHLLFSDTKEAILEVQGMEYKVPHKTVKYKLFMNKNSSGIWSVNKLVPISNMDSLNENETN</sequence>
<evidence type="ECO:0000313" key="2">
    <source>
        <dbReference type="Proteomes" id="UP000192468"/>
    </source>
</evidence>
<proteinExistence type="predicted"/>
<name>A0A1W1XPC4_9CLOT</name>
<reference evidence="1 2" key="1">
    <citation type="submission" date="2017-04" db="EMBL/GenBank/DDBJ databases">
        <authorList>
            <person name="Afonso C.L."/>
            <person name="Miller P.J."/>
            <person name="Scott M.A."/>
            <person name="Spackman E."/>
            <person name="Goraichik I."/>
            <person name="Dimitrov K.M."/>
            <person name="Suarez D.L."/>
            <person name="Swayne D.E."/>
        </authorList>
    </citation>
    <scope>NUCLEOTIDE SEQUENCE [LARGE SCALE GENOMIC DNA]</scope>
    <source>
        <strain evidence="1 2">DSM 12555</strain>
    </source>
</reference>
<dbReference type="EMBL" id="FWXH01000010">
    <property type="protein sequence ID" value="SMC25840.1"/>
    <property type="molecule type" value="Genomic_DNA"/>
</dbReference>
<organism evidence="1 2">
    <name type="scientific">Clostridium acidisoli DSM 12555</name>
    <dbReference type="NCBI Taxonomy" id="1121291"/>
    <lineage>
        <taxon>Bacteria</taxon>
        <taxon>Bacillati</taxon>
        <taxon>Bacillota</taxon>
        <taxon>Clostridia</taxon>
        <taxon>Eubacteriales</taxon>
        <taxon>Clostridiaceae</taxon>
        <taxon>Clostridium</taxon>
    </lineage>
</organism>
<accession>A0A1W1XPC4</accession>
<keyword evidence="2" id="KW-1185">Reference proteome</keyword>
<dbReference type="OrthoDB" id="1932269at2"/>
<gene>
    <name evidence="1" type="ORF">SAMN02745134_02596</name>
</gene>
<evidence type="ECO:0000313" key="1">
    <source>
        <dbReference type="EMBL" id="SMC25840.1"/>
    </source>
</evidence>
<dbReference type="RefSeq" id="WP_084116419.1">
    <property type="nucleotide sequence ID" value="NZ_FWXH01000010.1"/>
</dbReference>
<dbReference type="Proteomes" id="UP000192468">
    <property type="component" value="Unassembled WGS sequence"/>
</dbReference>